<accession>A0A427B9Y1</accession>
<evidence type="ECO:0000313" key="1">
    <source>
        <dbReference type="EMBL" id="RRT85302.1"/>
    </source>
</evidence>
<dbReference type="Proteomes" id="UP000287651">
    <property type="component" value="Unassembled WGS sequence"/>
</dbReference>
<name>A0A427B9Y1_ENSVE</name>
<proteinExistence type="predicted"/>
<reference evidence="1 2" key="1">
    <citation type="journal article" date="2014" name="Agronomy (Basel)">
        <title>A Draft Genome Sequence for Ensete ventricosum, the Drought-Tolerant Tree Against Hunger.</title>
        <authorList>
            <person name="Harrison J."/>
            <person name="Moore K.A."/>
            <person name="Paszkiewicz K."/>
            <person name="Jones T."/>
            <person name="Grant M."/>
            <person name="Ambacheew D."/>
            <person name="Muzemil S."/>
            <person name="Studholme D.J."/>
        </authorList>
    </citation>
    <scope>NUCLEOTIDE SEQUENCE [LARGE SCALE GENOMIC DNA]</scope>
</reference>
<sequence length="71" mass="8078">MLNHVGHSKLCRSTLHRVCRSESRETAPHWNLPNGNTWYEVEQDAPRLAECMSKSPEAMVAIKRLHIADPA</sequence>
<dbReference type="EMBL" id="AMZH03000140">
    <property type="protein sequence ID" value="RRT85302.1"/>
    <property type="molecule type" value="Genomic_DNA"/>
</dbReference>
<comment type="caution">
    <text evidence="1">The sequence shown here is derived from an EMBL/GenBank/DDBJ whole genome shotgun (WGS) entry which is preliminary data.</text>
</comment>
<protein>
    <submittedName>
        <fullName evidence="1">Uncharacterized protein</fullName>
    </submittedName>
</protein>
<gene>
    <name evidence="1" type="ORF">B296_00005830</name>
</gene>
<evidence type="ECO:0000313" key="2">
    <source>
        <dbReference type="Proteomes" id="UP000287651"/>
    </source>
</evidence>
<organism evidence="1 2">
    <name type="scientific">Ensete ventricosum</name>
    <name type="common">Abyssinian banana</name>
    <name type="synonym">Musa ensete</name>
    <dbReference type="NCBI Taxonomy" id="4639"/>
    <lineage>
        <taxon>Eukaryota</taxon>
        <taxon>Viridiplantae</taxon>
        <taxon>Streptophyta</taxon>
        <taxon>Embryophyta</taxon>
        <taxon>Tracheophyta</taxon>
        <taxon>Spermatophyta</taxon>
        <taxon>Magnoliopsida</taxon>
        <taxon>Liliopsida</taxon>
        <taxon>Zingiberales</taxon>
        <taxon>Musaceae</taxon>
        <taxon>Ensete</taxon>
    </lineage>
</organism>
<dbReference type="AlphaFoldDB" id="A0A427B9Y1"/>